<dbReference type="GO" id="GO:0046872">
    <property type="term" value="F:metal ion binding"/>
    <property type="evidence" value="ECO:0007669"/>
    <property type="project" value="UniProtKB-KW"/>
</dbReference>
<dbReference type="GO" id="GO:0016020">
    <property type="term" value="C:membrane"/>
    <property type="evidence" value="ECO:0007669"/>
    <property type="project" value="TreeGrafter"/>
</dbReference>
<dbReference type="GO" id="GO:0004222">
    <property type="term" value="F:metalloendopeptidase activity"/>
    <property type="evidence" value="ECO:0007669"/>
    <property type="project" value="InterPro"/>
</dbReference>
<feature type="domain" description="Peptidase M48" evidence="8">
    <location>
        <begin position="163"/>
        <end position="339"/>
    </location>
</feature>
<protein>
    <submittedName>
        <fullName evidence="10">Uncharacterized protein</fullName>
    </submittedName>
</protein>
<dbReference type="EMBL" id="AZHW01000208">
    <property type="protein sequence ID" value="ETX01667.1"/>
    <property type="molecule type" value="Genomic_DNA"/>
</dbReference>
<dbReference type="PANTHER" id="PTHR22726">
    <property type="entry name" value="METALLOENDOPEPTIDASE OMA1"/>
    <property type="match status" value="1"/>
</dbReference>
<evidence type="ECO:0000256" key="4">
    <source>
        <dbReference type="ARBA" id="ARBA00022833"/>
    </source>
</evidence>
<keyword evidence="7" id="KW-0812">Transmembrane</keyword>
<dbReference type="Proteomes" id="UP000019141">
    <property type="component" value="Unassembled WGS sequence"/>
</dbReference>
<keyword evidence="5 6" id="KW-0482">Metalloprotease</keyword>
<organism evidence="10 11">
    <name type="scientific">Entotheonella factor</name>
    <dbReference type="NCBI Taxonomy" id="1429438"/>
    <lineage>
        <taxon>Bacteria</taxon>
        <taxon>Pseudomonadati</taxon>
        <taxon>Nitrospinota/Tectimicrobiota group</taxon>
        <taxon>Candidatus Tectimicrobiota</taxon>
        <taxon>Candidatus Entotheonellia</taxon>
        <taxon>Candidatus Entotheonellales</taxon>
        <taxon>Candidatus Entotheonellaceae</taxon>
        <taxon>Candidatus Entotheonella</taxon>
    </lineage>
</organism>
<sequence length="346" mass="38272">MIAFQGTYFDGKSSKAHPVSVTCSGGFVSLRDDVNHLKIELKLDEVALSPPLGKTRRVLELPGGARCETSDLDAVHQLDMQLRGQRQPGLHLVHRLESRWYLAIACAACLLLCLWGLMAYGIPWMAKQAAAATPQPLVDTISKQSLAFLDKQVFEPSRLDAARADSLRQQFQALLRNSGSTVKARLIFRRSPNMGANAFALPSGLVVMTDELVYLSRNDRELVGIMAHELAHVEEQHGLRNTYQSAGLFLLISMLLGDVASMTSTASTLPTLLIETGYSRQFETSADTFAGQYMLQQGWGTKPLRDILQRIAGERGEKLPAFLSTHPGTETRLQHLEAMEQDRGRR</sequence>
<comment type="caution">
    <text evidence="10">The sequence shown here is derived from an EMBL/GenBank/DDBJ whole genome shotgun (WGS) entry which is preliminary data.</text>
</comment>
<evidence type="ECO:0000256" key="6">
    <source>
        <dbReference type="RuleBase" id="RU003983"/>
    </source>
</evidence>
<evidence type="ECO:0000313" key="10">
    <source>
        <dbReference type="EMBL" id="ETX01667.1"/>
    </source>
</evidence>
<dbReference type="CDD" id="cd07332">
    <property type="entry name" value="M48C_Oma1_like"/>
    <property type="match status" value="1"/>
</dbReference>
<name>W4LWB4_ENTF1</name>
<keyword evidence="11" id="KW-1185">Reference proteome</keyword>
<reference evidence="10 11" key="1">
    <citation type="journal article" date="2014" name="Nature">
        <title>An environmental bacterial taxon with a large and distinct metabolic repertoire.</title>
        <authorList>
            <person name="Wilson M.C."/>
            <person name="Mori T."/>
            <person name="Ruckert C."/>
            <person name="Uria A.R."/>
            <person name="Helf M.J."/>
            <person name="Takada K."/>
            <person name="Gernert C."/>
            <person name="Steffens U.A."/>
            <person name="Heycke N."/>
            <person name="Schmitt S."/>
            <person name="Rinke C."/>
            <person name="Helfrich E.J."/>
            <person name="Brachmann A.O."/>
            <person name="Gurgui C."/>
            <person name="Wakimoto T."/>
            <person name="Kracht M."/>
            <person name="Crusemann M."/>
            <person name="Hentschel U."/>
            <person name="Abe I."/>
            <person name="Matsunaga S."/>
            <person name="Kalinowski J."/>
            <person name="Takeyama H."/>
            <person name="Piel J."/>
        </authorList>
    </citation>
    <scope>NUCLEOTIDE SEQUENCE [LARGE SCALE GENOMIC DNA]</scope>
    <source>
        <strain evidence="11">TSY1</strain>
    </source>
</reference>
<evidence type="ECO:0000259" key="9">
    <source>
        <dbReference type="Pfam" id="PF23368"/>
    </source>
</evidence>
<dbReference type="Pfam" id="PF01435">
    <property type="entry name" value="Peptidase_M48"/>
    <property type="match status" value="1"/>
</dbReference>
<keyword evidence="3 6" id="KW-0378">Hydrolase</keyword>
<dbReference type="GO" id="GO:0051603">
    <property type="term" value="P:proteolysis involved in protein catabolic process"/>
    <property type="evidence" value="ECO:0007669"/>
    <property type="project" value="TreeGrafter"/>
</dbReference>
<keyword evidence="7" id="KW-1133">Transmembrane helix</keyword>
<evidence type="ECO:0000259" key="8">
    <source>
        <dbReference type="Pfam" id="PF01435"/>
    </source>
</evidence>
<gene>
    <name evidence="10" type="ORF">ETSY1_06505</name>
</gene>
<dbReference type="InterPro" id="IPR051156">
    <property type="entry name" value="Mito/Outer_Membr_Metalloprot"/>
</dbReference>
<keyword evidence="4 6" id="KW-0862">Zinc</keyword>
<dbReference type="InterPro" id="IPR055518">
    <property type="entry name" value="DUF7092"/>
</dbReference>
<accession>W4LWB4</accession>
<keyword evidence="1 6" id="KW-0645">Protease</keyword>
<proteinExistence type="inferred from homology"/>
<feature type="domain" description="DUF7092" evidence="9">
    <location>
        <begin position="4"/>
        <end position="78"/>
    </location>
</feature>
<dbReference type="InterPro" id="IPR001915">
    <property type="entry name" value="Peptidase_M48"/>
</dbReference>
<evidence type="ECO:0000256" key="5">
    <source>
        <dbReference type="ARBA" id="ARBA00023049"/>
    </source>
</evidence>
<dbReference type="Pfam" id="PF23368">
    <property type="entry name" value="DUF7092"/>
    <property type="match status" value="1"/>
</dbReference>
<feature type="transmembrane region" description="Helical" evidence="7">
    <location>
        <begin position="100"/>
        <end position="126"/>
    </location>
</feature>
<comment type="similarity">
    <text evidence="6">Belongs to the peptidase M48 family.</text>
</comment>
<dbReference type="PANTHER" id="PTHR22726:SF1">
    <property type="entry name" value="METALLOENDOPEPTIDASE OMA1, MITOCHONDRIAL"/>
    <property type="match status" value="1"/>
</dbReference>
<dbReference type="HOGENOM" id="CLU_029002_0_1_7"/>
<evidence type="ECO:0000256" key="7">
    <source>
        <dbReference type="SAM" id="Phobius"/>
    </source>
</evidence>
<evidence type="ECO:0000313" key="11">
    <source>
        <dbReference type="Proteomes" id="UP000019141"/>
    </source>
</evidence>
<comment type="cofactor">
    <cofactor evidence="6">
        <name>Zn(2+)</name>
        <dbReference type="ChEBI" id="CHEBI:29105"/>
    </cofactor>
    <text evidence="6">Binds 1 zinc ion per subunit.</text>
</comment>
<evidence type="ECO:0000256" key="3">
    <source>
        <dbReference type="ARBA" id="ARBA00022801"/>
    </source>
</evidence>
<dbReference type="Gene3D" id="3.30.2010.10">
    <property type="entry name" value="Metalloproteases ('zincins'), catalytic domain"/>
    <property type="match status" value="1"/>
</dbReference>
<keyword evidence="2" id="KW-0479">Metal-binding</keyword>
<dbReference type="AlphaFoldDB" id="W4LWB4"/>
<keyword evidence="7" id="KW-0472">Membrane</keyword>
<evidence type="ECO:0000256" key="1">
    <source>
        <dbReference type="ARBA" id="ARBA00022670"/>
    </source>
</evidence>
<evidence type="ECO:0000256" key="2">
    <source>
        <dbReference type="ARBA" id="ARBA00022723"/>
    </source>
</evidence>